<accession>A0A3R5WCA5</accession>
<sequence>MKGRYKRPLTRHIIYVDYKEKSYKRNIMFLFAEHSDKPLKSLISIAHEENNICLHDFSFSLHCECLVGGRLYMPDQRMNCTTKSAIYVVELRLLDECL</sequence>
<evidence type="ECO:0000313" key="1">
    <source>
        <dbReference type="EMBL" id="RGR66235.1"/>
    </source>
</evidence>
<comment type="caution">
    <text evidence="1">The sequence shown here is derived from an EMBL/GenBank/DDBJ whole genome shotgun (WGS) entry which is preliminary data.</text>
</comment>
<dbReference type="AlphaFoldDB" id="A0A3R5WCA5"/>
<name>A0A3R5WCA5_9FIRM</name>
<dbReference type="EMBL" id="QRUN01000025">
    <property type="protein sequence ID" value="RGR66235.1"/>
    <property type="molecule type" value="Genomic_DNA"/>
</dbReference>
<reference evidence="1 2" key="1">
    <citation type="submission" date="2018-08" db="EMBL/GenBank/DDBJ databases">
        <title>A genome reference for cultivated species of the human gut microbiota.</title>
        <authorList>
            <person name="Zou Y."/>
            <person name="Xue W."/>
            <person name="Luo G."/>
        </authorList>
    </citation>
    <scope>NUCLEOTIDE SEQUENCE [LARGE SCALE GENOMIC DNA]</scope>
    <source>
        <strain evidence="1 2">AF24-4</strain>
    </source>
</reference>
<gene>
    <name evidence="1" type="ORF">DWY29_13680</name>
</gene>
<protein>
    <submittedName>
        <fullName evidence="1">Uncharacterized protein</fullName>
    </submittedName>
</protein>
<proteinExistence type="predicted"/>
<dbReference type="Proteomes" id="UP000285820">
    <property type="component" value="Unassembled WGS sequence"/>
</dbReference>
<evidence type="ECO:0000313" key="2">
    <source>
        <dbReference type="Proteomes" id="UP000285820"/>
    </source>
</evidence>
<organism evidence="1 2">
    <name type="scientific">Roseburia inulinivorans</name>
    <dbReference type="NCBI Taxonomy" id="360807"/>
    <lineage>
        <taxon>Bacteria</taxon>
        <taxon>Bacillati</taxon>
        <taxon>Bacillota</taxon>
        <taxon>Clostridia</taxon>
        <taxon>Lachnospirales</taxon>
        <taxon>Lachnospiraceae</taxon>
        <taxon>Roseburia</taxon>
    </lineage>
</organism>